<organism evidence="1 2">
    <name type="scientific">Solanum commersonii</name>
    <name type="common">Commerson's wild potato</name>
    <name type="synonym">Commerson's nightshade</name>
    <dbReference type="NCBI Taxonomy" id="4109"/>
    <lineage>
        <taxon>Eukaryota</taxon>
        <taxon>Viridiplantae</taxon>
        <taxon>Streptophyta</taxon>
        <taxon>Embryophyta</taxon>
        <taxon>Tracheophyta</taxon>
        <taxon>Spermatophyta</taxon>
        <taxon>Magnoliopsida</taxon>
        <taxon>eudicotyledons</taxon>
        <taxon>Gunneridae</taxon>
        <taxon>Pentapetalae</taxon>
        <taxon>asterids</taxon>
        <taxon>lamiids</taxon>
        <taxon>Solanales</taxon>
        <taxon>Solanaceae</taxon>
        <taxon>Solanoideae</taxon>
        <taxon>Solaneae</taxon>
        <taxon>Solanum</taxon>
    </lineage>
</organism>
<keyword evidence="2" id="KW-1185">Reference proteome</keyword>
<reference evidence="1 2" key="1">
    <citation type="submission" date="2020-09" db="EMBL/GenBank/DDBJ databases">
        <title>De no assembly of potato wild relative species, Solanum commersonii.</title>
        <authorList>
            <person name="Cho K."/>
        </authorList>
    </citation>
    <scope>NUCLEOTIDE SEQUENCE [LARGE SCALE GENOMIC DNA]</scope>
    <source>
        <strain evidence="1">LZ3.2</strain>
        <tissue evidence="1">Leaf</tissue>
    </source>
</reference>
<evidence type="ECO:0000313" key="2">
    <source>
        <dbReference type="Proteomes" id="UP000824120"/>
    </source>
</evidence>
<evidence type="ECO:0008006" key="3">
    <source>
        <dbReference type="Google" id="ProtNLM"/>
    </source>
</evidence>
<dbReference type="OrthoDB" id="1256921at2759"/>
<accession>A0A9J5X459</accession>
<dbReference type="AlphaFoldDB" id="A0A9J5X459"/>
<gene>
    <name evidence="1" type="ORF">H5410_052459</name>
</gene>
<name>A0A9J5X459_SOLCO</name>
<dbReference type="Proteomes" id="UP000824120">
    <property type="component" value="Chromosome 10"/>
</dbReference>
<comment type="caution">
    <text evidence="1">The sequence shown here is derived from an EMBL/GenBank/DDBJ whole genome shotgun (WGS) entry which is preliminary data.</text>
</comment>
<evidence type="ECO:0000313" key="1">
    <source>
        <dbReference type="EMBL" id="KAG5581832.1"/>
    </source>
</evidence>
<dbReference type="EMBL" id="JACXVP010000010">
    <property type="protein sequence ID" value="KAG5581832.1"/>
    <property type="molecule type" value="Genomic_DNA"/>
</dbReference>
<proteinExistence type="predicted"/>
<sequence>MKWLSRYPQETQALWCNVIKNKYGELDNWVTKEVTIPYGASLWRSIRLFCPFLKIQSTIKNFQGLQRGEERRGEDCLWWNGHSKGIYKVKEGYKLTNQPRARIIKWPWKHICIRPLCGIDVETVRHIFLHCKVTDQLWQIFLNLKGISWIMPSKIDDTLFSWKETGFGARNRHRWRIILACIWCTIWRERNDRYFENRSSNVQEIKL</sequence>
<protein>
    <recommendedName>
        <fullName evidence="3">Reverse transcriptase zinc-binding domain-containing protein</fullName>
    </recommendedName>
</protein>